<dbReference type="Proteomes" id="UP001596395">
    <property type="component" value="Unassembled WGS sequence"/>
</dbReference>
<accession>A0ABD5VHS3</accession>
<evidence type="ECO:0000259" key="2">
    <source>
        <dbReference type="Pfam" id="PF24107"/>
    </source>
</evidence>
<protein>
    <submittedName>
        <fullName evidence="3">Ig-like domain-containing protein</fullName>
    </submittedName>
</protein>
<organism evidence="3 4">
    <name type="scientific">Halorubellus litoreus</name>
    <dbReference type="NCBI Taxonomy" id="755308"/>
    <lineage>
        <taxon>Archaea</taxon>
        <taxon>Methanobacteriati</taxon>
        <taxon>Methanobacteriota</taxon>
        <taxon>Stenosarchaea group</taxon>
        <taxon>Halobacteria</taxon>
        <taxon>Halobacteriales</taxon>
        <taxon>Halorubellaceae</taxon>
        <taxon>Halorubellus</taxon>
    </lineage>
</organism>
<dbReference type="EMBL" id="JBHSXN010000002">
    <property type="protein sequence ID" value="MFC6954028.1"/>
    <property type="molecule type" value="Genomic_DNA"/>
</dbReference>
<dbReference type="InterPro" id="IPR055806">
    <property type="entry name" value="DUF7382"/>
</dbReference>
<dbReference type="AlphaFoldDB" id="A0ABD5VHS3"/>
<sequence>MRLALFGRDGRAIEGLPVRLVIALVVGVASLSVMMNMLAGVGGLAVHEVDARPTPAVVAEGESSVTVRVVDDAGEPVENATVVLTSGSADLDGVVTGRTGEDGRVSVSVSASLAANRDQGTVEVTVKPPASGGFVDDRENEMLLVVEDD</sequence>
<dbReference type="SUPFAM" id="SSF49373">
    <property type="entry name" value="Invasin/intimin cell-adhesion fragments"/>
    <property type="match status" value="1"/>
</dbReference>
<gene>
    <name evidence="3" type="ORF">ACFQGB_14255</name>
</gene>
<evidence type="ECO:0000313" key="4">
    <source>
        <dbReference type="Proteomes" id="UP001596395"/>
    </source>
</evidence>
<dbReference type="InterPro" id="IPR008964">
    <property type="entry name" value="Invasin/intimin_cell_adhesion"/>
</dbReference>
<dbReference type="InterPro" id="IPR013783">
    <property type="entry name" value="Ig-like_fold"/>
</dbReference>
<keyword evidence="1" id="KW-0812">Transmembrane</keyword>
<comment type="caution">
    <text evidence="3">The sequence shown here is derived from an EMBL/GenBank/DDBJ whole genome shotgun (WGS) entry which is preliminary data.</text>
</comment>
<keyword evidence="1" id="KW-1133">Transmembrane helix</keyword>
<dbReference type="RefSeq" id="WP_336350970.1">
    <property type="nucleotide sequence ID" value="NZ_JAZAQL010000002.1"/>
</dbReference>
<feature type="domain" description="DUF7382" evidence="2">
    <location>
        <begin position="44"/>
        <end position="108"/>
    </location>
</feature>
<dbReference type="Gene3D" id="2.60.40.10">
    <property type="entry name" value="Immunoglobulins"/>
    <property type="match status" value="1"/>
</dbReference>
<keyword evidence="1" id="KW-0472">Membrane</keyword>
<reference evidence="3 4" key="1">
    <citation type="journal article" date="2019" name="Int. J. Syst. Evol. Microbiol.">
        <title>The Global Catalogue of Microorganisms (GCM) 10K type strain sequencing project: providing services to taxonomists for standard genome sequencing and annotation.</title>
        <authorList>
            <consortium name="The Broad Institute Genomics Platform"/>
            <consortium name="The Broad Institute Genome Sequencing Center for Infectious Disease"/>
            <person name="Wu L."/>
            <person name="Ma J."/>
        </authorList>
    </citation>
    <scope>NUCLEOTIDE SEQUENCE [LARGE SCALE GENOMIC DNA]</scope>
    <source>
        <strain evidence="3 4">GX26</strain>
    </source>
</reference>
<dbReference type="Pfam" id="PF24107">
    <property type="entry name" value="DUF7382"/>
    <property type="match status" value="1"/>
</dbReference>
<evidence type="ECO:0000256" key="1">
    <source>
        <dbReference type="SAM" id="Phobius"/>
    </source>
</evidence>
<evidence type="ECO:0000313" key="3">
    <source>
        <dbReference type="EMBL" id="MFC6954028.1"/>
    </source>
</evidence>
<proteinExistence type="predicted"/>
<keyword evidence="4" id="KW-1185">Reference proteome</keyword>
<name>A0ABD5VHS3_9EURY</name>
<feature type="transmembrane region" description="Helical" evidence="1">
    <location>
        <begin position="20"/>
        <end position="46"/>
    </location>
</feature>